<evidence type="ECO:0000313" key="2">
    <source>
        <dbReference type="Proteomes" id="UP000828048"/>
    </source>
</evidence>
<protein>
    <submittedName>
        <fullName evidence="1">Uncharacterized protein</fullName>
    </submittedName>
</protein>
<keyword evidence="2" id="KW-1185">Reference proteome</keyword>
<dbReference type="EMBL" id="CM037155">
    <property type="protein sequence ID" value="KAH7845466.1"/>
    <property type="molecule type" value="Genomic_DNA"/>
</dbReference>
<organism evidence="1 2">
    <name type="scientific">Vaccinium darrowii</name>
    <dbReference type="NCBI Taxonomy" id="229202"/>
    <lineage>
        <taxon>Eukaryota</taxon>
        <taxon>Viridiplantae</taxon>
        <taxon>Streptophyta</taxon>
        <taxon>Embryophyta</taxon>
        <taxon>Tracheophyta</taxon>
        <taxon>Spermatophyta</taxon>
        <taxon>Magnoliopsida</taxon>
        <taxon>eudicotyledons</taxon>
        <taxon>Gunneridae</taxon>
        <taxon>Pentapetalae</taxon>
        <taxon>asterids</taxon>
        <taxon>Ericales</taxon>
        <taxon>Ericaceae</taxon>
        <taxon>Vaccinioideae</taxon>
        <taxon>Vaccinieae</taxon>
        <taxon>Vaccinium</taxon>
    </lineage>
</organism>
<dbReference type="Proteomes" id="UP000828048">
    <property type="component" value="Chromosome 5"/>
</dbReference>
<gene>
    <name evidence="1" type="ORF">Vadar_002479</name>
</gene>
<comment type="caution">
    <text evidence="1">The sequence shown here is derived from an EMBL/GenBank/DDBJ whole genome shotgun (WGS) entry which is preliminary data.</text>
</comment>
<sequence>MASNMIENYDNWENRHGFLGLAAVLDLRFKMSLIECYYADIYEDHGVEMIENIKTRYDLLTVYEGKNDKNYSEVSSSPPLSTSSMDSDLKRYALFLNSRKKGKTSHAELELDHCLEEDVLPTCGQCWGILFSTINDDDMDTDEFISDVT</sequence>
<reference evidence="1 2" key="1">
    <citation type="journal article" date="2021" name="Hortic Res">
        <title>High-quality reference genome and annotation aids understanding of berry development for evergreen blueberry (Vaccinium darrowii).</title>
        <authorList>
            <person name="Yu J."/>
            <person name="Hulse-Kemp A.M."/>
            <person name="Babiker E."/>
            <person name="Staton M."/>
        </authorList>
    </citation>
    <scope>NUCLEOTIDE SEQUENCE [LARGE SCALE GENOMIC DNA]</scope>
    <source>
        <strain evidence="2">cv. NJ 8807/NJ 8810</strain>
        <tissue evidence="1">Young leaf</tissue>
    </source>
</reference>
<name>A0ACB7XWK5_9ERIC</name>
<accession>A0ACB7XWK5</accession>
<proteinExistence type="predicted"/>
<evidence type="ECO:0000313" key="1">
    <source>
        <dbReference type="EMBL" id="KAH7845466.1"/>
    </source>
</evidence>